<dbReference type="Proteomes" id="UP000016626">
    <property type="component" value="Unassembled WGS sequence"/>
</dbReference>
<reference evidence="1 2" key="1">
    <citation type="submission" date="2013-06" db="EMBL/GenBank/DDBJ databases">
        <authorList>
            <person name="Weinstock G."/>
            <person name="Sodergren E."/>
            <person name="Lobos E.A."/>
            <person name="Fulton L."/>
            <person name="Fulton R."/>
            <person name="Courtney L."/>
            <person name="Fronick C."/>
            <person name="O'Laughlin M."/>
            <person name="Godfrey J."/>
            <person name="Wilson R.M."/>
            <person name="Miner T."/>
            <person name="Farmer C."/>
            <person name="Delehaunty K."/>
            <person name="Cordes M."/>
            <person name="Minx P."/>
            <person name="Tomlinson C."/>
            <person name="Chen J."/>
            <person name="Wollam A."/>
            <person name="Pepin K.H."/>
            <person name="Bhonagiri V."/>
            <person name="Zhang X."/>
            <person name="Warren W."/>
            <person name="Mitreva M."/>
            <person name="Mardis E.R."/>
            <person name="Wilson R.K."/>
        </authorList>
    </citation>
    <scope>NUCLEOTIDE SEQUENCE [LARGE SCALE GENOMIC DNA]</scope>
    <source>
        <strain evidence="1 2">F0279</strain>
    </source>
</reference>
<sequence length="57" mass="7166">MDKSIFLNKISKKQYISYSHIKRKINVKIYRKNLKIMIKYLYKIMFYKKNLIYRGEK</sequence>
<name>U2PEL9_LEPWF</name>
<protein>
    <submittedName>
        <fullName evidence="1">Uncharacterized protein</fullName>
    </submittedName>
</protein>
<evidence type="ECO:0000313" key="1">
    <source>
        <dbReference type="EMBL" id="ERK48940.1"/>
    </source>
</evidence>
<proteinExistence type="predicted"/>
<dbReference type="HOGENOM" id="CLU_2991255_0_0_0"/>
<organism evidence="1 2">
    <name type="scientific">Leptotrichia wadei (strain F0279)</name>
    <dbReference type="NCBI Taxonomy" id="888055"/>
    <lineage>
        <taxon>Bacteria</taxon>
        <taxon>Fusobacteriati</taxon>
        <taxon>Fusobacteriota</taxon>
        <taxon>Fusobacteriia</taxon>
        <taxon>Fusobacteriales</taxon>
        <taxon>Leptotrichiaceae</taxon>
        <taxon>Leptotrichia</taxon>
    </lineage>
</organism>
<dbReference type="EMBL" id="AWVM01000084">
    <property type="protein sequence ID" value="ERK48940.1"/>
    <property type="molecule type" value="Genomic_DNA"/>
</dbReference>
<dbReference type="AlphaFoldDB" id="U2PEL9"/>
<comment type="caution">
    <text evidence="1">The sequence shown here is derived from an EMBL/GenBank/DDBJ whole genome shotgun (WGS) entry which is preliminary data.</text>
</comment>
<gene>
    <name evidence="1" type="ORF">HMPREF9015_01534</name>
</gene>
<evidence type="ECO:0000313" key="2">
    <source>
        <dbReference type="Proteomes" id="UP000016626"/>
    </source>
</evidence>
<accession>U2PEL9</accession>